<keyword evidence="7" id="KW-0238">DNA-binding</keyword>
<dbReference type="PANTHER" id="PTHR33568:SF3">
    <property type="entry name" value="DNA-DIRECTED DNA POLYMERASE"/>
    <property type="match status" value="1"/>
</dbReference>
<dbReference type="PROSITE" id="PS00116">
    <property type="entry name" value="DNA_POLYMERASE_B"/>
    <property type="match status" value="1"/>
</dbReference>
<evidence type="ECO:0000256" key="5">
    <source>
        <dbReference type="ARBA" id="ARBA00022705"/>
    </source>
</evidence>
<evidence type="ECO:0000256" key="8">
    <source>
        <dbReference type="ARBA" id="ARBA00049244"/>
    </source>
</evidence>
<evidence type="ECO:0000256" key="7">
    <source>
        <dbReference type="ARBA" id="ARBA00023125"/>
    </source>
</evidence>
<evidence type="ECO:0000256" key="6">
    <source>
        <dbReference type="ARBA" id="ARBA00022932"/>
    </source>
</evidence>
<proteinExistence type="inferred from homology"/>
<comment type="catalytic activity">
    <reaction evidence="8">
        <text>DNA(n) + a 2'-deoxyribonucleoside 5'-triphosphate = DNA(n+1) + diphosphate</text>
        <dbReference type="Rhea" id="RHEA:22508"/>
        <dbReference type="Rhea" id="RHEA-COMP:17339"/>
        <dbReference type="Rhea" id="RHEA-COMP:17340"/>
        <dbReference type="ChEBI" id="CHEBI:33019"/>
        <dbReference type="ChEBI" id="CHEBI:61560"/>
        <dbReference type="ChEBI" id="CHEBI:173112"/>
        <dbReference type="EC" id="2.7.7.7"/>
    </reaction>
</comment>
<dbReference type="InterPro" id="IPR023211">
    <property type="entry name" value="DNA_pol_palm_dom_sf"/>
</dbReference>
<dbReference type="Gene3D" id="3.90.1600.10">
    <property type="entry name" value="Palm domain of DNA polymerase"/>
    <property type="match status" value="1"/>
</dbReference>
<dbReference type="GO" id="GO:0003677">
    <property type="term" value="F:DNA binding"/>
    <property type="evidence" value="ECO:0007669"/>
    <property type="project" value="UniProtKB-KW"/>
</dbReference>
<comment type="similarity">
    <text evidence="1">Belongs to the DNA polymerase type-B family.</text>
</comment>
<dbReference type="GO" id="GO:0003887">
    <property type="term" value="F:DNA-directed DNA polymerase activity"/>
    <property type="evidence" value="ECO:0007669"/>
    <property type="project" value="UniProtKB-KW"/>
</dbReference>
<feature type="domain" description="DNA-directed DNA polymerase family B mitochondria/virus" evidence="9">
    <location>
        <begin position="39"/>
        <end position="130"/>
    </location>
</feature>
<name>A0A0F9LJP7_9ZZZZ</name>
<dbReference type="Pfam" id="PF03175">
    <property type="entry name" value="DNA_pol_B_2"/>
    <property type="match status" value="1"/>
</dbReference>
<accession>A0A0F9LJP7</accession>
<evidence type="ECO:0000256" key="3">
    <source>
        <dbReference type="ARBA" id="ARBA00022679"/>
    </source>
</evidence>
<dbReference type="InterPro" id="IPR017964">
    <property type="entry name" value="DNA-dir_DNA_pol_B_CS"/>
</dbReference>
<dbReference type="GO" id="GO:0006260">
    <property type="term" value="P:DNA replication"/>
    <property type="evidence" value="ECO:0007669"/>
    <property type="project" value="UniProtKB-KW"/>
</dbReference>
<organism evidence="10">
    <name type="scientific">marine sediment metagenome</name>
    <dbReference type="NCBI Taxonomy" id="412755"/>
    <lineage>
        <taxon>unclassified sequences</taxon>
        <taxon>metagenomes</taxon>
        <taxon>ecological metagenomes</taxon>
    </lineage>
</organism>
<keyword evidence="6" id="KW-0239">DNA-directed DNA polymerase</keyword>
<evidence type="ECO:0000256" key="2">
    <source>
        <dbReference type="ARBA" id="ARBA00012417"/>
    </source>
</evidence>
<evidence type="ECO:0000256" key="1">
    <source>
        <dbReference type="ARBA" id="ARBA00005755"/>
    </source>
</evidence>
<dbReference type="PANTHER" id="PTHR33568">
    <property type="entry name" value="DNA POLYMERASE"/>
    <property type="match status" value="1"/>
</dbReference>
<dbReference type="EMBL" id="LAZR01010902">
    <property type="protein sequence ID" value="KKM64425.1"/>
    <property type="molecule type" value="Genomic_DNA"/>
</dbReference>
<dbReference type="EC" id="2.7.7.7" evidence="2"/>
<evidence type="ECO:0000313" key="10">
    <source>
        <dbReference type="EMBL" id="KKM64425.1"/>
    </source>
</evidence>
<keyword evidence="3" id="KW-0808">Transferase</keyword>
<dbReference type="AlphaFoldDB" id="A0A0F9LJP7"/>
<dbReference type="InterPro" id="IPR004868">
    <property type="entry name" value="DNA-dir_DNA_pol_B_mt/vir"/>
</dbReference>
<keyword evidence="4" id="KW-0548">Nucleotidyltransferase</keyword>
<dbReference type="Gene3D" id="1.10.287.690">
    <property type="entry name" value="Helix hairpin bin"/>
    <property type="match status" value="1"/>
</dbReference>
<keyword evidence="5" id="KW-0235">DNA replication</keyword>
<comment type="caution">
    <text evidence="10">The sequence shown here is derived from an EMBL/GenBank/DDBJ whole genome shotgun (WGS) entry which is preliminary data.</text>
</comment>
<sequence length="326" mass="37445">TTLSRTSLEELQSLCSEHCVVADVTLSTFHPHYPKKVPGWTVFPVGEFRTVLNTPELKLALTNGCVKAIHRATVYECSVVFKEYVNFFYEQRMEARTKGDQVLATLCKLMMNSLYGKFGQNGRKYEKKYEVMNDDIKSWLEWDADGRTLHKYRQFAGVVEELQREAESTESFPAIAGHITSAARCLLLDFIRQAGESEVFYCDTDSLFVSERGYEHLVGRISEYQLGWLKKEWESDSVTIYGAKDYEIGDKLKRKGVRKDAIEVSPATYRQVQFRGFKGMIQDGDLNHMEITQITKHLTRDYLKGTVDPEGRVHPLVFPHPDFPDP</sequence>
<evidence type="ECO:0000259" key="9">
    <source>
        <dbReference type="Pfam" id="PF03175"/>
    </source>
</evidence>
<dbReference type="SUPFAM" id="SSF56672">
    <property type="entry name" value="DNA/RNA polymerases"/>
    <property type="match status" value="1"/>
</dbReference>
<dbReference type="InterPro" id="IPR043502">
    <property type="entry name" value="DNA/RNA_pol_sf"/>
</dbReference>
<reference evidence="10" key="1">
    <citation type="journal article" date="2015" name="Nature">
        <title>Complex archaea that bridge the gap between prokaryotes and eukaryotes.</title>
        <authorList>
            <person name="Spang A."/>
            <person name="Saw J.H."/>
            <person name="Jorgensen S.L."/>
            <person name="Zaremba-Niedzwiedzka K."/>
            <person name="Martijn J."/>
            <person name="Lind A.E."/>
            <person name="van Eijk R."/>
            <person name="Schleper C."/>
            <person name="Guy L."/>
            <person name="Ettema T.J."/>
        </authorList>
    </citation>
    <scope>NUCLEOTIDE SEQUENCE</scope>
</reference>
<gene>
    <name evidence="10" type="ORF">LCGC14_1501540</name>
</gene>
<evidence type="ECO:0000256" key="4">
    <source>
        <dbReference type="ARBA" id="ARBA00022695"/>
    </source>
</evidence>
<dbReference type="GO" id="GO:0000166">
    <property type="term" value="F:nucleotide binding"/>
    <property type="evidence" value="ECO:0007669"/>
    <property type="project" value="InterPro"/>
</dbReference>
<feature type="non-terminal residue" evidence="10">
    <location>
        <position position="1"/>
    </location>
</feature>
<protein>
    <recommendedName>
        <fullName evidence="2">DNA-directed DNA polymerase</fullName>
        <ecNumber evidence="2">2.7.7.7</ecNumber>
    </recommendedName>
</protein>